<dbReference type="CDD" id="cd06257">
    <property type="entry name" value="DnaJ"/>
    <property type="match status" value="1"/>
</dbReference>
<evidence type="ECO:0000313" key="4">
    <source>
        <dbReference type="EMBL" id="KAF9607254.1"/>
    </source>
</evidence>
<evidence type="ECO:0000256" key="1">
    <source>
        <dbReference type="ARBA" id="ARBA00022737"/>
    </source>
</evidence>
<gene>
    <name evidence="4" type="ORF">IFM89_033461</name>
</gene>
<evidence type="ECO:0000313" key="5">
    <source>
        <dbReference type="Proteomes" id="UP000631114"/>
    </source>
</evidence>
<feature type="region of interest" description="Disordered" evidence="3">
    <location>
        <begin position="95"/>
        <end position="128"/>
    </location>
</feature>
<evidence type="ECO:0000256" key="2">
    <source>
        <dbReference type="ARBA" id="ARBA00022803"/>
    </source>
</evidence>
<dbReference type="SUPFAM" id="SSF46565">
    <property type="entry name" value="Chaperone J-domain"/>
    <property type="match status" value="1"/>
</dbReference>
<dbReference type="InterPro" id="IPR019734">
    <property type="entry name" value="TPR_rpt"/>
</dbReference>
<proteinExistence type="predicted"/>
<sequence length="590" mass="65584">MAISSPPLVGGGEKKHWWITNKKIVDKYVKEARALIATYDQREIISALDLLDASLALSPRFEDALELKARSLLYLRRFKEVADMLQDYIPSLKMDSEDSSLSSESSSQQLSKERVKLLSGENSSEGDSSFKCFSVSDLKNKVMAGLCLSFEKEGHWRYLVLGKACYHLGLMEDAMVLLQTGKRLAAVSSRQESVYWSDDSFSSSSATLDSDANNNNSSATLAPIEDVTLGQLLSHIKVLLCRRTAAIAALDSGHYPEAIRHFSKILDGRRGTPQGFLAGCYVYRANAYRAAGRIAECIGDCNRALALDPTSIPALSARAAVLESIRCFQDCLRDLEHLKLLYNTILRDRKLPGPGWRRHNVQYRDVPSNLHEFTSKIQDFRQRVGSGETGNVDYYSLIGLRRGCSRSELERAHLLLCLRHGPDKSLNFIDRCEFLDYHDLDLVKDQARMSALLLYRLLQKAYSSVMATIMEEEAAERHRQKIAAVQAAALKVTVQVPQSPLREKMNMSTSDVINNFKPTVVNQSGKSAPSNFSLSNTKLLEKKSSVAAMAAGAATAFPESFCRDIVIVANMLSKANFNHSIPVKYEALSC</sequence>
<reference evidence="4 5" key="1">
    <citation type="submission" date="2020-10" db="EMBL/GenBank/DDBJ databases">
        <title>The Coptis chinensis genome and diversification of protoberbering-type alkaloids.</title>
        <authorList>
            <person name="Wang B."/>
            <person name="Shu S."/>
            <person name="Song C."/>
            <person name="Liu Y."/>
        </authorList>
    </citation>
    <scope>NUCLEOTIDE SEQUENCE [LARGE SCALE GENOMIC DNA]</scope>
    <source>
        <strain evidence="4">HL-2020</strain>
        <tissue evidence="4">Leaf</tissue>
    </source>
</reference>
<dbReference type="Proteomes" id="UP000631114">
    <property type="component" value="Unassembled WGS sequence"/>
</dbReference>
<keyword evidence="2" id="KW-0802">TPR repeat</keyword>
<name>A0A835LXX9_9MAGN</name>
<dbReference type="AlphaFoldDB" id="A0A835LXX9"/>
<accession>A0A835LXX9</accession>
<dbReference type="Pfam" id="PF07719">
    <property type="entry name" value="TPR_2"/>
    <property type="match status" value="1"/>
</dbReference>
<dbReference type="InterPro" id="IPR001623">
    <property type="entry name" value="DnaJ_domain"/>
</dbReference>
<dbReference type="PANTHER" id="PTHR46816:SF1">
    <property type="entry name" value="TETRATRICOPEPTIDE REPEAT (TPR)-LIKE SUPERFAMILY PROTEIN"/>
    <property type="match status" value="1"/>
</dbReference>
<keyword evidence="1" id="KW-0677">Repeat</keyword>
<organism evidence="4 5">
    <name type="scientific">Coptis chinensis</name>
    <dbReference type="NCBI Taxonomy" id="261450"/>
    <lineage>
        <taxon>Eukaryota</taxon>
        <taxon>Viridiplantae</taxon>
        <taxon>Streptophyta</taxon>
        <taxon>Embryophyta</taxon>
        <taxon>Tracheophyta</taxon>
        <taxon>Spermatophyta</taxon>
        <taxon>Magnoliopsida</taxon>
        <taxon>Ranunculales</taxon>
        <taxon>Ranunculaceae</taxon>
        <taxon>Coptidoideae</taxon>
        <taxon>Coptis</taxon>
    </lineage>
</organism>
<comment type="caution">
    <text evidence="4">The sequence shown here is derived from an EMBL/GenBank/DDBJ whole genome shotgun (WGS) entry which is preliminary data.</text>
</comment>
<feature type="compositionally biased region" description="Low complexity" evidence="3">
    <location>
        <begin position="99"/>
        <end position="110"/>
    </location>
</feature>
<dbReference type="InterPro" id="IPR036869">
    <property type="entry name" value="J_dom_sf"/>
</dbReference>
<dbReference type="Gene3D" id="1.25.40.10">
    <property type="entry name" value="Tetratricopeptide repeat domain"/>
    <property type="match status" value="1"/>
</dbReference>
<protein>
    <submittedName>
        <fullName evidence="4">Uncharacterized protein</fullName>
    </submittedName>
</protein>
<dbReference type="PANTHER" id="PTHR46816">
    <property type="entry name" value="OS01G0273500 PROTEIN"/>
    <property type="match status" value="1"/>
</dbReference>
<dbReference type="InterPro" id="IPR011990">
    <property type="entry name" value="TPR-like_helical_dom_sf"/>
</dbReference>
<dbReference type="SMART" id="SM00028">
    <property type="entry name" value="TPR"/>
    <property type="match status" value="2"/>
</dbReference>
<evidence type="ECO:0000256" key="3">
    <source>
        <dbReference type="SAM" id="MobiDB-lite"/>
    </source>
</evidence>
<dbReference type="EMBL" id="JADFTS010000005">
    <property type="protein sequence ID" value="KAF9607254.1"/>
    <property type="molecule type" value="Genomic_DNA"/>
</dbReference>
<keyword evidence="5" id="KW-1185">Reference proteome</keyword>
<dbReference type="InterPro" id="IPR013105">
    <property type="entry name" value="TPR_2"/>
</dbReference>
<dbReference type="SUPFAM" id="SSF48452">
    <property type="entry name" value="TPR-like"/>
    <property type="match status" value="1"/>
</dbReference>
<dbReference type="OrthoDB" id="1903421at2759"/>